<feature type="domain" description="RNA polymerase sigma factor 70 region 4 type 2" evidence="8">
    <location>
        <begin position="153"/>
        <end position="205"/>
    </location>
</feature>
<comment type="caution">
    <text evidence="10">The sequence shown here is derived from an EMBL/GenBank/DDBJ whole genome shotgun (WGS) entry which is preliminary data.</text>
</comment>
<evidence type="ECO:0000256" key="5">
    <source>
        <dbReference type="ARBA" id="ARBA00023163"/>
    </source>
</evidence>
<evidence type="ECO:0000256" key="6">
    <source>
        <dbReference type="SAM" id="MobiDB-lite"/>
    </source>
</evidence>
<dbReference type="Gene3D" id="3.10.450.50">
    <property type="match status" value="1"/>
</dbReference>
<dbReference type="InterPro" id="IPR037401">
    <property type="entry name" value="SnoaL-like"/>
</dbReference>
<dbReference type="Pfam" id="PF12680">
    <property type="entry name" value="SnoaL_2"/>
    <property type="match status" value="1"/>
</dbReference>
<evidence type="ECO:0000256" key="4">
    <source>
        <dbReference type="ARBA" id="ARBA00023082"/>
    </source>
</evidence>
<dbReference type="NCBIfam" id="TIGR02960">
    <property type="entry name" value="SigX5"/>
    <property type="match status" value="1"/>
</dbReference>
<dbReference type="NCBIfam" id="TIGR02937">
    <property type="entry name" value="sigma70-ECF"/>
    <property type="match status" value="1"/>
</dbReference>
<dbReference type="GO" id="GO:0016987">
    <property type="term" value="F:sigma factor activity"/>
    <property type="evidence" value="ECO:0007669"/>
    <property type="project" value="UniProtKB-KW"/>
</dbReference>
<keyword evidence="3" id="KW-0805">Transcription regulation</keyword>
<evidence type="ECO:0000256" key="2">
    <source>
        <dbReference type="ARBA" id="ARBA00011344"/>
    </source>
</evidence>
<dbReference type="InterPro" id="IPR007627">
    <property type="entry name" value="RNA_pol_sigma70_r2"/>
</dbReference>
<name>A0A6N7ZH89_9MICO</name>
<reference evidence="10 11" key="1">
    <citation type="submission" date="2019-11" db="EMBL/GenBank/DDBJ databases">
        <title>Cellulosimicrobium composti sp. nov. isolated from a compost.</title>
        <authorList>
            <person name="Yang Y."/>
        </authorList>
    </citation>
    <scope>NUCLEOTIDE SEQUENCE [LARGE SCALE GENOMIC DNA]</scope>
    <source>
        <strain evidence="10 11">BIT-GX5</strain>
    </source>
</reference>
<dbReference type="InterPro" id="IPR014284">
    <property type="entry name" value="RNA_pol_sigma-70_dom"/>
</dbReference>
<dbReference type="GO" id="GO:0003677">
    <property type="term" value="F:DNA binding"/>
    <property type="evidence" value="ECO:0007669"/>
    <property type="project" value="InterPro"/>
</dbReference>
<dbReference type="InterPro" id="IPR013325">
    <property type="entry name" value="RNA_pol_sigma_r2"/>
</dbReference>
<gene>
    <name evidence="10" type="ORF">GJV82_07490</name>
</gene>
<accession>A0A6N7ZH89</accession>
<dbReference type="Pfam" id="PF08281">
    <property type="entry name" value="Sigma70_r4_2"/>
    <property type="match status" value="1"/>
</dbReference>
<dbReference type="InterPro" id="IPR014305">
    <property type="entry name" value="RNA_pol_sigma-G_actinobac"/>
</dbReference>
<dbReference type="SUPFAM" id="SSF88946">
    <property type="entry name" value="Sigma2 domain of RNA polymerase sigma factors"/>
    <property type="match status" value="1"/>
</dbReference>
<evidence type="ECO:0000313" key="11">
    <source>
        <dbReference type="Proteomes" id="UP000440668"/>
    </source>
</evidence>
<feature type="domain" description="RNA polymerase sigma-70 region 2" evidence="7">
    <location>
        <begin position="35"/>
        <end position="98"/>
    </location>
</feature>
<dbReference type="GO" id="GO:0006352">
    <property type="term" value="P:DNA-templated transcription initiation"/>
    <property type="evidence" value="ECO:0007669"/>
    <property type="project" value="InterPro"/>
</dbReference>
<keyword evidence="5" id="KW-0804">Transcription</keyword>
<dbReference type="InterPro" id="IPR013324">
    <property type="entry name" value="RNA_pol_sigma_r3/r4-like"/>
</dbReference>
<dbReference type="PANTHER" id="PTHR43133:SF65">
    <property type="entry name" value="ECF RNA POLYMERASE SIGMA FACTOR SIGG"/>
    <property type="match status" value="1"/>
</dbReference>
<dbReference type="Gene3D" id="1.10.1740.10">
    <property type="match status" value="1"/>
</dbReference>
<dbReference type="Proteomes" id="UP000440668">
    <property type="component" value="Unassembled WGS sequence"/>
</dbReference>
<evidence type="ECO:0000313" key="10">
    <source>
        <dbReference type="EMBL" id="MTG88786.1"/>
    </source>
</evidence>
<sequence length="356" mass="38979">MTDLASPPSVRADATATGPAPLPDRADLDAVLDGFRREITGYCYRMLGSAFEADDATQETFLRAWRSYDRFEGRSSLRSWLYRIATNVCFDALGARKRRERPMGLGGPQAPEAENLGQVLPEETWVEPVPDDRVLPHDGDPAQVAVGRESVRLAFVAALQFLPPRQRAVLLLREVLRWQASEVAELLDTSVASVNSALQRARATLAARAHWDSSGLGSDAEPAPVASNEGLGDEEKALLERYLDAFERYDMDALVAILHEDATLSMPPYPLWMRGTDDIVAWMTGPGHECAGSRMIPVAVNGTFGFGQYRPAAGGGHEPWALQVIETEDGRVTAINAFLDTASWFPLFGLPARLDD</sequence>
<dbReference type="EMBL" id="WMKA01000012">
    <property type="protein sequence ID" value="MTG88786.1"/>
    <property type="molecule type" value="Genomic_DNA"/>
</dbReference>
<dbReference type="SUPFAM" id="SSF88659">
    <property type="entry name" value="Sigma3 and sigma4 domains of RNA polymerase sigma factors"/>
    <property type="match status" value="1"/>
</dbReference>
<dbReference type="NCBIfam" id="NF006089">
    <property type="entry name" value="PRK08241.1"/>
    <property type="match status" value="1"/>
</dbReference>
<dbReference type="Pfam" id="PF04542">
    <property type="entry name" value="Sigma70_r2"/>
    <property type="match status" value="1"/>
</dbReference>
<dbReference type="InterPro" id="IPR036388">
    <property type="entry name" value="WH-like_DNA-bd_sf"/>
</dbReference>
<evidence type="ECO:0000259" key="8">
    <source>
        <dbReference type="Pfam" id="PF08281"/>
    </source>
</evidence>
<dbReference type="SUPFAM" id="SSF54427">
    <property type="entry name" value="NTF2-like"/>
    <property type="match status" value="1"/>
</dbReference>
<dbReference type="InterPro" id="IPR032710">
    <property type="entry name" value="NTF2-like_dom_sf"/>
</dbReference>
<dbReference type="InterPro" id="IPR039425">
    <property type="entry name" value="RNA_pol_sigma-70-like"/>
</dbReference>
<evidence type="ECO:0000256" key="1">
    <source>
        <dbReference type="ARBA" id="ARBA00010641"/>
    </source>
</evidence>
<dbReference type="RefSeq" id="WP_155098795.1">
    <property type="nucleotide sequence ID" value="NZ_WMKA01000012.1"/>
</dbReference>
<dbReference type="Gene3D" id="1.10.10.10">
    <property type="entry name" value="Winged helix-like DNA-binding domain superfamily/Winged helix DNA-binding domain"/>
    <property type="match status" value="1"/>
</dbReference>
<proteinExistence type="inferred from homology"/>
<comment type="similarity">
    <text evidence="1">Belongs to the sigma-70 factor family. ECF subfamily.</text>
</comment>
<dbReference type="InterPro" id="IPR013249">
    <property type="entry name" value="RNA_pol_sigma70_r4_t2"/>
</dbReference>
<evidence type="ECO:0000259" key="9">
    <source>
        <dbReference type="Pfam" id="PF12680"/>
    </source>
</evidence>
<dbReference type="AlphaFoldDB" id="A0A6N7ZH89"/>
<evidence type="ECO:0000259" key="7">
    <source>
        <dbReference type="Pfam" id="PF04542"/>
    </source>
</evidence>
<keyword evidence="4" id="KW-0731">Sigma factor</keyword>
<comment type="subunit">
    <text evidence="2">Interacts transiently with the RNA polymerase catalytic core formed by RpoA, RpoB, RpoC and RpoZ (2 alpha, 1 beta, 1 beta' and 1 omega subunit) to form the RNA polymerase holoenzyme that can initiate transcription.</text>
</comment>
<organism evidence="10 11">
    <name type="scientific">Cellulosimicrobium composti</name>
    <dbReference type="NCBI Taxonomy" id="2672572"/>
    <lineage>
        <taxon>Bacteria</taxon>
        <taxon>Bacillati</taxon>
        <taxon>Actinomycetota</taxon>
        <taxon>Actinomycetes</taxon>
        <taxon>Micrococcales</taxon>
        <taxon>Promicromonosporaceae</taxon>
        <taxon>Cellulosimicrobium</taxon>
    </lineage>
</organism>
<feature type="domain" description="SnoaL-like" evidence="9">
    <location>
        <begin position="240"/>
        <end position="334"/>
    </location>
</feature>
<evidence type="ECO:0000256" key="3">
    <source>
        <dbReference type="ARBA" id="ARBA00023015"/>
    </source>
</evidence>
<protein>
    <submittedName>
        <fullName evidence="10">Sigma-70 family RNA polymerase sigma factor</fullName>
    </submittedName>
</protein>
<feature type="region of interest" description="Disordered" evidence="6">
    <location>
        <begin position="1"/>
        <end position="23"/>
    </location>
</feature>
<dbReference type="PANTHER" id="PTHR43133">
    <property type="entry name" value="RNA POLYMERASE ECF-TYPE SIGMA FACTO"/>
    <property type="match status" value="1"/>
</dbReference>